<dbReference type="EMBL" id="JBHSXS010000070">
    <property type="protein sequence ID" value="MFC6887127.1"/>
    <property type="molecule type" value="Genomic_DNA"/>
</dbReference>
<reference evidence="3" key="1">
    <citation type="journal article" date="2019" name="Int. J. Syst. Evol. Microbiol.">
        <title>The Global Catalogue of Microorganisms (GCM) 10K type strain sequencing project: providing services to taxonomists for standard genome sequencing and annotation.</title>
        <authorList>
            <consortium name="The Broad Institute Genomics Platform"/>
            <consortium name="The Broad Institute Genome Sequencing Center for Infectious Disease"/>
            <person name="Wu L."/>
            <person name="Ma J."/>
        </authorList>
    </citation>
    <scope>NUCLEOTIDE SEQUENCE [LARGE SCALE GENOMIC DNA]</scope>
    <source>
        <strain evidence="3">JCM 3369</strain>
    </source>
</reference>
<accession>A0ABW2D0I3</accession>
<dbReference type="RefSeq" id="WP_378064177.1">
    <property type="nucleotide sequence ID" value="NZ_JBHSXS010000070.1"/>
</dbReference>
<sequence>MMVSRVIAATLAGTTAAFSLTACLGDKKDESAPPSSSAPSASDAPSSQPPASSSPAAADAPPGWRTIGGPENGVRISIPKGWEDIQLTSGEAEEGLAKLGLKGANQELLRQSMEQLKQRKAVYAIEAESAVRGYATNVNALCVPSPVTSIEQLKTGTRAGMSQLGASDVQVTDATVAGRPGIRTTYVLKSAAGALTGHQVQVAQDGRACSLTITSKQGEMPANAEDIANTMELV</sequence>
<name>A0ABW2D0I3_9ACTN</name>
<feature type="compositionally biased region" description="Low complexity" evidence="1">
    <location>
        <begin position="32"/>
        <end position="62"/>
    </location>
</feature>
<feature type="region of interest" description="Disordered" evidence="1">
    <location>
        <begin position="26"/>
        <end position="75"/>
    </location>
</feature>
<organism evidence="2 3">
    <name type="scientific">Actinomadura yumaensis</name>
    <dbReference type="NCBI Taxonomy" id="111807"/>
    <lineage>
        <taxon>Bacteria</taxon>
        <taxon>Bacillati</taxon>
        <taxon>Actinomycetota</taxon>
        <taxon>Actinomycetes</taxon>
        <taxon>Streptosporangiales</taxon>
        <taxon>Thermomonosporaceae</taxon>
        <taxon>Actinomadura</taxon>
    </lineage>
</organism>
<evidence type="ECO:0008006" key="4">
    <source>
        <dbReference type="Google" id="ProtNLM"/>
    </source>
</evidence>
<evidence type="ECO:0000313" key="3">
    <source>
        <dbReference type="Proteomes" id="UP001596380"/>
    </source>
</evidence>
<evidence type="ECO:0000313" key="2">
    <source>
        <dbReference type="EMBL" id="MFC6887127.1"/>
    </source>
</evidence>
<proteinExistence type="predicted"/>
<comment type="caution">
    <text evidence="2">The sequence shown here is derived from an EMBL/GenBank/DDBJ whole genome shotgun (WGS) entry which is preliminary data.</text>
</comment>
<protein>
    <recommendedName>
        <fullName evidence="4">Lipoprotein</fullName>
    </recommendedName>
</protein>
<gene>
    <name evidence="2" type="ORF">ACFQKB_45715</name>
</gene>
<keyword evidence="3" id="KW-1185">Reference proteome</keyword>
<dbReference type="PROSITE" id="PS51257">
    <property type="entry name" value="PROKAR_LIPOPROTEIN"/>
    <property type="match status" value="1"/>
</dbReference>
<dbReference type="Proteomes" id="UP001596380">
    <property type="component" value="Unassembled WGS sequence"/>
</dbReference>
<evidence type="ECO:0000256" key="1">
    <source>
        <dbReference type="SAM" id="MobiDB-lite"/>
    </source>
</evidence>